<feature type="chain" id="PRO_5002902365" description="RcnB family protein" evidence="2">
    <location>
        <begin position="28"/>
        <end position="196"/>
    </location>
</feature>
<feature type="compositionally biased region" description="Basic and acidic residues" evidence="1">
    <location>
        <begin position="64"/>
        <end position="92"/>
    </location>
</feature>
<gene>
    <name evidence="3" type="ordered locus">HRM2_03670</name>
</gene>
<evidence type="ECO:0000256" key="1">
    <source>
        <dbReference type="SAM" id="MobiDB-lite"/>
    </source>
</evidence>
<dbReference type="AlphaFoldDB" id="C0QGL2"/>
<evidence type="ECO:0000313" key="3">
    <source>
        <dbReference type="EMBL" id="ACN13487.1"/>
    </source>
</evidence>
<name>C0QGL2_DESAH</name>
<feature type="region of interest" description="Disordered" evidence="1">
    <location>
        <begin position="35"/>
        <end position="92"/>
    </location>
</feature>
<feature type="signal peptide" evidence="2">
    <location>
        <begin position="1"/>
        <end position="27"/>
    </location>
</feature>
<dbReference type="eggNOG" id="COG5455">
    <property type="taxonomic scope" value="Bacteria"/>
</dbReference>
<keyword evidence="4" id="KW-1185">Reference proteome</keyword>
<evidence type="ECO:0008006" key="5">
    <source>
        <dbReference type="Google" id="ProtNLM"/>
    </source>
</evidence>
<dbReference type="OrthoDB" id="5432438at2"/>
<sequence>MQRFMFYTALALTLIFAGIWSTSGAFAEKPQWVDSKEKGETHKQAAKNEPQKQAVKNKSQKQTVKNERHNDKKNADRGKSHEKDKGGDQKNRYFNEQKQAFLHKYYSDQFRQGRCPPGLIKKGKRCIPPGHAKKWKKGQQLPREVIFYNLPPKVLVELGPPPPRYRFVRVAQDILLISIGTGMVLDAFEDIGRQLD</sequence>
<dbReference type="EMBL" id="CP001087">
    <property type="protein sequence ID" value="ACN13487.1"/>
    <property type="molecule type" value="Genomic_DNA"/>
</dbReference>
<dbReference type="Gene3D" id="3.10.450.160">
    <property type="entry name" value="inner membrane protein cigr"/>
    <property type="match status" value="1"/>
</dbReference>
<evidence type="ECO:0000256" key="2">
    <source>
        <dbReference type="SAM" id="SignalP"/>
    </source>
</evidence>
<accession>C0QGL2</accession>
<feature type="compositionally biased region" description="Polar residues" evidence="1">
    <location>
        <begin position="54"/>
        <end position="63"/>
    </location>
</feature>
<keyword evidence="2" id="KW-0732">Signal</keyword>
<dbReference type="Proteomes" id="UP000000442">
    <property type="component" value="Chromosome"/>
</dbReference>
<dbReference type="RefSeq" id="WP_012662736.1">
    <property type="nucleotide sequence ID" value="NC_012108.1"/>
</dbReference>
<dbReference type="KEGG" id="dat:HRM2_03670"/>
<protein>
    <recommendedName>
        <fullName evidence="5">RcnB family protein</fullName>
    </recommendedName>
</protein>
<dbReference type="HOGENOM" id="CLU_119049_0_0_7"/>
<reference evidence="3 4" key="1">
    <citation type="journal article" date="2009" name="Environ. Microbiol.">
        <title>Genome sequence of Desulfobacterium autotrophicum HRM2, a marine sulfate reducer oxidizing organic carbon completely to carbon dioxide.</title>
        <authorList>
            <person name="Strittmatter A.W."/>
            <person name="Liesegang H."/>
            <person name="Rabus R."/>
            <person name="Decker I."/>
            <person name="Amann J."/>
            <person name="Andres S."/>
            <person name="Henne A."/>
            <person name="Fricke W.F."/>
            <person name="Martinez-Arias R."/>
            <person name="Bartels D."/>
            <person name="Goesmann A."/>
            <person name="Krause L."/>
            <person name="Puehler A."/>
            <person name="Klenk H.P."/>
            <person name="Richter M."/>
            <person name="Schuler M."/>
            <person name="Gloeckner F.O."/>
            <person name="Meyerdierks A."/>
            <person name="Gottschalk G."/>
            <person name="Amann R."/>
        </authorList>
    </citation>
    <scope>NUCLEOTIDE SEQUENCE [LARGE SCALE GENOMIC DNA]</scope>
    <source>
        <strain evidence="4">ATCC 43914 / DSM 3382 / HRM2</strain>
    </source>
</reference>
<proteinExistence type="predicted"/>
<organism evidence="3 4">
    <name type="scientific">Desulforapulum autotrophicum (strain ATCC 43914 / DSM 3382 / VKM B-1955 / HRM2)</name>
    <name type="common">Desulfobacterium autotrophicum</name>
    <dbReference type="NCBI Taxonomy" id="177437"/>
    <lineage>
        <taxon>Bacteria</taxon>
        <taxon>Pseudomonadati</taxon>
        <taxon>Thermodesulfobacteriota</taxon>
        <taxon>Desulfobacteria</taxon>
        <taxon>Desulfobacterales</taxon>
        <taxon>Desulfobacteraceae</taxon>
        <taxon>Desulforapulum</taxon>
    </lineage>
</organism>
<evidence type="ECO:0000313" key="4">
    <source>
        <dbReference type="Proteomes" id="UP000000442"/>
    </source>
</evidence>